<dbReference type="KEGG" id="vta:A3230"/>
<dbReference type="RefSeq" id="WP_102523563.1">
    <property type="nucleotide sequence ID" value="NZ_LT960611.1"/>
</dbReference>
<keyword evidence="3" id="KW-0808">Transferase</keyword>
<dbReference type="EMBL" id="LT960611">
    <property type="protein sequence ID" value="SON51196.1"/>
    <property type="molecule type" value="Genomic_DNA"/>
</dbReference>
<dbReference type="OrthoDB" id="9804286at2"/>
<dbReference type="EC" id="2.7.7.-" evidence="3"/>
<dbReference type="InterPro" id="IPR035985">
    <property type="entry name" value="Ubiquitin-activating_enz"/>
</dbReference>
<sequence length="249" mass="26791">MSVNDKEFLRYQRQIGVPEFGEESQAKILNASILVIGCGGLGSAAIPLLAGAGVGKLVIADHDSVDESNLHRQTHYNTSNIGTSKVAATKAYVEALNPNCKVRSIEKALEGEQLKLECLLAGVVLDCSDNMRTRHQVNGACYETKTPLVSAAAIGWKGQLAVFDYQPDTPCYHCLFPFQDVGAAKTCSESGIIGPVVSMMGAYQALEAIKFVGQVGEHGRTNVLHVFDGLTNQWQNLTLNKDKSCSVCE</sequence>
<dbReference type="InterPro" id="IPR000594">
    <property type="entry name" value="ThiF_NAD_FAD-bd"/>
</dbReference>
<organism evidence="3 4">
    <name type="scientific">Vibrio tapetis subsp. tapetis</name>
    <dbReference type="NCBI Taxonomy" id="1671868"/>
    <lineage>
        <taxon>Bacteria</taxon>
        <taxon>Pseudomonadati</taxon>
        <taxon>Pseudomonadota</taxon>
        <taxon>Gammaproteobacteria</taxon>
        <taxon>Vibrionales</taxon>
        <taxon>Vibrionaceae</taxon>
        <taxon>Vibrio</taxon>
    </lineage>
</organism>
<comment type="similarity">
    <text evidence="1">Belongs to the HesA/MoeB/ThiF family.</text>
</comment>
<protein>
    <submittedName>
        <fullName evidence="3">Thiamin (Thiazole moiety) biosynthesis protein</fullName>
        <ecNumber evidence="3">2.7.7.-</ecNumber>
    </submittedName>
</protein>
<dbReference type="Proteomes" id="UP000235828">
    <property type="component" value="Chromosome A"/>
</dbReference>
<dbReference type="SUPFAM" id="SSF69572">
    <property type="entry name" value="Activating enzymes of the ubiquitin-like proteins"/>
    <property type="match status" value="1"/>
</dbReference>
<dbReference type="GO" id="GO:0008146">
    <property type="term" value="F:sulfotransferase activity"/>
    <property type="evidence" value="ECO:0007669"/>
    <property type="project" value="TreeGrafter"/>
</dbReference>
<dbReference type="Pfam" id="PF00899">
    <property type="entry name" value="ThiF"/>
    <property type="match status" value="1"/>
</dbReference>
<feature type="domain" description="THIF-type NAD/FAD binding fold" evidence="2">
    <location>
        <begin position="11"/>
        <end position="247"/>
    </location>
</feature>
<proteinExistence type="inferred from homology"/>
<dbReference type="GO" id="GO:0008641">
    <property type="term" value="F:ubiquitin-like modifier activating enzyme activity"/>
    <property type="evidence" value="ECO:0007669"/>
    <property type="project" value="InterPro"/>
</dbReference>
<accession>A0A2N8ZH42</accession>
<keyword evidence="3" id="KW-0548">Nucleotidyltransferase</keyword>
<evidence type="ECO:0000259" key="2">
    <source>
        <dbReference type="Pfam" id="PF00899"/>
    </source>
</evidence>
<dbReference type="GO" id="GO:0016779">
    <property type="term" value="F:nucleotidyltransferase activity"/>
    <property type="evidence" value="ECO:0007669"/>
    <property type="project" value="UniProtKB-KW"/>
</dbReference>
<dbReference type="GO" id="GO:0004792">
    <property type="term" value="F:thiosulfate-cyanide sulfurtransferase activity"/>
    <property type="evidence" value="ECO:0007669"/>
    <property type="project" value="TreeGrafter"/>
</dbReference>
<evidence type="ECO:0000313" key="3">
    <source>
        <dbReference type="EMBL" id="SON51196.1"/>
    </source>
</evidence>
<dbReference type="FunFam" id="3.40.50.720:FF:000080">
    <property type="entry name" value="Thiazole biosynthesis adenylyltransferase ThiF"/>
    <property type="match status" value="1"/>
</dbReference>
<evidence type="ECO:0000313" key="4">
    <source>
        <dbReference type="Proteomes" id="UP000235828"/>
    </source>
</evidence>
<dbReference type="Gene3D" id="3.40.50.720">
    <property type="entry name" value="NAD(P)-binding Rossmann-like Domain"/>
    <property type="match status" value="1"/>
</dbReference>
<name>A0A2N8ZH42_9VIBR</name>
<reference evidence="3 4" key="1">
    <citation type="submission" date="2017-10" db="EMBL/GenBank/DDBJ databases">
        <authorList>
            <person name="Banno H."/>
            <person name="Chua N.-H."/>
        </authorList>
    </citation>
    <scope>NUCLEOTIDE SEQUENCE [LARGE SCALE GENOMIC DNA]</scope>
    <source>
        <strain evidence="3">Vibrio tapetis CECT4600</strain>
    </source>
</reference>
<dbReference type="PANTHER" id="PTHR10953:SF240">
    <property type="entry name" value="SULFUR CARRIER PROTEIN THIS ADENYLYLTRANSFERASE"/>
    <property type="match status" value="1"/>
</dbReference>
<dbReference type="GO" id="GO:0005829">
    <property type="term" value="C:cytosol"/>
    <property type="evidence" value="ECO:0007669"/>
    <property type="project" value="TreeGrafter"/>
</dbReference>
<dbReference type="PANTHER" id="PTHR10953">
    <property type="entry name" value="UBIQUITIN-ACTIVATING ENZYME E1"/>
    <property type="match status" value="1"/>
</dbReference>
<keyword evidence="4" id="KW-1185">Reference proteome</keyword>
<dbReference type="AlphaFoldDB" id="A0A2N8ZH42"/>
<dbReference type="CDD" id="cd00757">
    <property type="entry name" value="ThiF_MoeB_HesA_family"/>
    <property type="match status" value="1"/>
</dbReference>
<evidence type="ECO:0000256" key="1">
    <source>
        <dbReference type="ARBA" id="ARBA00009919"/>
    </source>
</evidence>
<gene>
    <name evidence="3" type="primary">thiF</name>
    <name evidence="3" type="ORF">VTAP4600_A3230</name>
</gene>
<dbReference type="InterPro" id="IPR045886">
    <property type="entry name" value="ThiF/MoeB/HesA"/>
</dbReference>